<gene>
    <name evidence="2" type="ORF">GCM10022222_13000</name>
</gene>
<feature type="region of interest" description="Disordered" evidence="1">
    <location>
        <begin position="125"/>
        <end position="146"/>
    </location>
</feature>
<dbReference type="Proteomes" id="UP001500689">
    <property type="component" value="Unassembled WGS sequence"/>
</dbReference>
<accession>A0ABP6VD76</accession>
<feature type="compositionally biased region" description="Basic and acidic residues" evidence="1">
    <location>
        <begin position="48"/>
        <end position="60"/>
    </location>
</feature>
<feature type="compositionally biased region" description="Basic residues" evidence="1">
    <location>
        <begin position="69"/>
        <end position="78"/>
    </location>
</feature>
<evidence type="ECO:0000313" key="3">
    <source>
        <dbReference type="Proteomes" id="UP001500689"/>
    </source>
</evidence>
<evidence type="ECO:0000256" key="1">
    <source>
        <dbReference type="SAM" id="MobiDB-lite"/>
    </source>
</evidence>
<feature type="region of interest" description="Disordered" evidence="1">
    <location>
        <begin position="29"/>
        <end position="83"/>
    </location>
</feature>
<sequence>MRPLWTIPIRTAACIRRCGQWQWETGQFRDTTAPGVTPDRPFAPFRRCPPEHPEQFRNPDRGYAGGYPPRRRGRHNTRKSVIGDPTAEIVTVWLPESGDRTGVGHYAAPTTSVGIRKAAPDSVFHENSIAPEPGGPGGAERILRPR</sequence>
<proteinExistence type="predicted"/>
<keyword evidence="3" id="KW-1185">Reference proteome</keyword>
<comment type="caution">
    <text evidence="2">The sequence shown here is derived from an EMBL/GenBank/DDBJ whole genome shotgun (WGS) entry which is preliminary data.</text>
</comment>
<reference evidence="3" key="1">
    <citation type="journal article" date="2019" name="Int. J. Syst. Evol. Microbiol.">
        <title>The Global Catalogue of Microorganisms (GCM) 10K type strain sequencing project: providing services to taxonomists for standard genome sequencing and annotation.</title>
        <authorList>
            <consortium name="The Broad Institute Genomics Platform"/>
            <consortium name="The Broad Institute Genome Sequencing Center for Infectious Disease"/>
            <person name="Wu L."/>
            <person name="Ma J."/>
        </authorList>
    </citation>
    <scope>NUCLEOTIDE SEQUENCE [LARGE SCALE GENOMIC DNA]</scope>
    <source>
        <strain evidence="3">JCM 16898</strain>
    </source>
</reference>
<protein>
    <submittedName>
        <fullName evidence="2">Uncharacterized protein</fullName>
    </submittedName>
</protein>
<name>A0ABP6VD76_9PSEU</name>
<dbReference type="EMBL" id="BAAAZN010000002">
    <property type="protein sequence ID" value="GAA3531353.1"/>
    <property type="molecule type" value="Genomic_DNA"/>
</dbReference>
<evidence type="ECO:0000313" key="2">
    <source>
        <dbReference type="EMBL" id="GAA3531353.1"/>
    </source>
</evidence>
<organism evidence="2 3">
    <name type="scientific">Amycolatopsis ultiminotia</name>
    <dbReference type="NCBI Taxonomy" id="543629"/>
    <lineage>
        <taxon>Bacteria</taxon>
        <taxon>Bacillati</taxon>
        <taxon>Actinomycetota</taxon>
        <taxon>Actinomycetes</taxon>
        <taxon>Pseudonocardiales</taxon>
        <taxon>Pseudonocardiaceae</taxon>
        <taxon>Amycolatopsis</taxon>
    </lineage>
</organism>